<gene>
    <name evidence="3" type="ORF">BGZ65_006796</name>
</gene>
<reference evidence="3" key="1">
    <citation type="journal article" date="2020" name="Fungal Divers.">
        <title>Resolving the Mortierellaceae phylogeny through synthesis of multi-gene phylogenetics and phylogenomics.</title>
        <authorList>
            <person name="Vandepol N."/>
            <person name="Liber J."/>
            <person name="Desiro A."/>
            <person name="Na H."/>
            <person name="Kennedy M."/>
            <person name="Barry K."/>
            <person name="Grigoriev I.V."/>
            <person name="Miller A.N."/>
            <person name="O'Donnell K."/>
            <person name="Stajich J.E."/>
            <person name="Bonito G."/>
        </authorList>
    </citation>
    <scope>NUCLEOTIDE SEQUENCE</scope>
    <source>
        <strain evidence="3">MES-2147</strain>
    </source>
</reference>
<sequence>MTNPDQTEHFSLRSWIRNTPWKHFKNGCRLIVKSPLHFLIFFLCLSVVVWGAFLVLLLANLVKFSDNAIRELWIEIASQVLNGLFTLANVPVHPKRFLGFIRGFSIWREDGAIRQQFVDRFLKDHIDQNTSAESSEKNLTEELLGMLDYYRCFPDYGRYRTKEQGNQGSGFHGTPSQSCGNTPSQPEILHQADTNIVIPGQPSQSLSRATPSRNTSRGIIGDSGSGNPVRTGTIIDVGQLSSSDGVPASENGILVDFAEDELNKLIAEETRRVVHSVVLPFLPFPLDISSNLDSPSLNEHQDLSASSKGTCSAPVSPRPG</sequence>
<feature type="region of interest" description="Disordered" evidence="1">
    <location>
        <begin position="297"/>
        <end position="320"/>
    </location>
</feature>
<evidence type="ECO:0000313" key="3">
    <source>
        <dbReference type="EMBL" id="KAF9950176.1"/>
    </source>
</evidence>
<feature type="compositionally biased region" description="Polar residues" evidence="1">
    <location>
        <begin position="297"/>
        <end position="310"/>
    </location>
</feature>
<keyword evidence="2" id="KW-0812">Transmembrane</keyword>
<feature type="region of interest" description="Disordered" evidence="1">
    <location>
        <begin position="163"/>
        <end position="187"/>
    </location>
</feature>
<keyword evidence="2" id="KW-1133">Transmembrane helix</keyword>
<dbReference type="PANTHER" id="PTHR35872:SF2">
    <property type="entry name" value="INTEGRAL MEMBRANE PROTEIN (AFU_ORTHOLOGUE AFUA_5G07110)"/>
    <property type="match status" value="1"/>
</dbReference>
<dbReference type="OrthoDB" id="2444030at2759"/>
<keyword evidence="4" id="KW-1185">Reference proteome</keyword>
<accession>A0A9P6IVT9</accession>
<name>A0A9P6IVT9_9FUNG</name>
<feature type="compositionally biased region" description="Polar residues" evidence="1">
    <location>
        <begin position="174"/>
        <end position="185"/>
    </location>
</feature>
<proteinExistence type="predicted"/>
<evidence type="ECO:0000256" key="2">
    <source>
        <dbReference type="SAM" id="Phobius"/>
    </source>
</evidence>
<organism evidence="3 4">
    <name type="scientific">Modicella reniformis</name>
    <dbReference type="NCBI Taxonomy" id="1440133"/>
    <lineage>
        <taxon>Eukaryota</taxon>
        <taxon>Fungi</taxon>
        <taxon>Fungi incertae sedis</taxon>
        <taxon>Mucoromycota</taxon>
        <taxon>Mortierellomycotina</taxon>
        <taxon>Mortierellomycetes</taxon>
        <taxon>Mortierellales</taxon>
        <taxon>Mortierellaceae</taxon>
        <taxon>Modicella</taxon>
    </lineage>
</organism>
<evidence type="ECO:0000313" key="4">
    <source>
        <dbReference type="Proteomes" id="UP000749646"/>
    </source>
</evidence>
<dbReference type="InterPro" id="IPR021369">
    <property type="entry name" value="DUF2985"/>
</dbReference>
<keyword evidence="2" id="KW-0472">Membrane</keyword>
<feature type="transmembrane region" description="Helical" evidence="2">
    <location>
        <begin position="39"/>
        <end position="62"/>
    </location>
</feature>
<feature type="region of interest" description="Disordered" evidence="1">
    <location>
        <begin position="199"/>
        <end position="233"/>
    </location>
</feature>
<dbReference type="EMBL" id="JAAAHW010007213">
    <property type="protein sequence ID" value="KAF9950176.1"/>
    <property type="molecule type" value="Genomic_DNA"/>
</dbReference>
<dbReference type="Pfam" id="PF11204">
    <property type="entry name" value="DUF2985"/>
    <property type="match status" value="1"/>
</dbReference>
<comment type="caution">
    <text evidence="3">The sequence shown here is derived from an EMBL/GenBank/DDBJ whole genome shotgun (WGS) entry which is preliminary data.</text>
</comment>
<evidence type="ECO:0000256" key="1">
    <source>
        <dbReference type="SAM" id="MobiDB-lite"/>
    </source>
</evidence>
<protein>
    <submittedName>
        <fullName evidence="3">Uncharacterized protein</fullName>
    </submittedName>
</protein>
<feature type="non-terminal residue" evidence="3">
    <location>
        <position position="320"/>
    </location>
</feature>
<dbReference type="AlphaFoldDB" id="A0A9P6IVT9"/>
<dbReference type="PANTHER" id="PTHR35872">
    <property type="entry name" value="INTEGRAL MEMBRANE PROTEIN (AFU_ORTHOLOGUE AFUA_5G07110)"/>
    <property type="match status" value="1"/>
</dbReference>
<feature type="compositionally biased region" description="Polar residues" evidence="1">
    <location>
        <begin position="201"/>
        <end position="217"/>
    </location>
</feature>
<dbReference type="Proteomes" id="UP000749646">
    <property type="component" value="Unassembled WGS sequence"/>
</dbReference>